<evidence type="ECO:0000313" key="10">
    <source>
        <dbReference type="Proteomes" id="UP001597389"/>
    </source>
</evidence>
<dbReference type="CDD" id="cd06261">
    <property type="entry name" value="TM_PBP2"/>
    <property type="match status" value="1"/>
</dbReference>
<evidence type="ECO:0000256" key="4">
    <source>
        <dbReference type="ARBA" id="ARBA00022692"/>
    </source>
</evidence>
<evidence type="ECO:0000256" key="7">
    <source>
        <dbReference type="RuleBase" id="RU363032"/>
    </source>
</evidence>
<evidence type="ECO:0000259" key="8">
    <source>
        <dbReference type="PROSITE" id="PS50928"/>
    </source>
</evidence>
<evidence type="ECO:0000313" key="9">
    <source>
        <dbReference type="EMBL" id="MFD2158887.1"/>
    </source>
</evidence>
<dbReference type="Proteomes" id="UP001597389">
    <property type="component" value="Unassembled WGS sequence"/>
</dbReference>
<sequence length="281" mass="31544">MASSKHRSPLLLGIFAKPGKLGWLLGILPFLICIFSYSHLSKKRLDENPNDKLTPSWSKMVQKTKSLMTVPDRRTGELVFWDDTKHSLVRLLKGISLAALVSIILAILLGLFPAGRELGQNFVNTLSFIPPVAILPILLVAVGVGETSKVALIFIGTFPLMTRDLTLYVQHIPKEQIIKTMTLGANQWQLVYKVVLPQLLPKIIETVRLSIGAGWIFLIVAEGIASSEGLGYRIFQARRYMAMDTIIPYVLWITLLAFLADTILRLTTNHFFKWYKATSKR</sequence>
<keyword evidence="6 7" id="KW-0472">Membrane</keyword>
<proteinExistence type="inferred from homology"/>
<feature type="transmembrane region" description="Helical" evidence="7">
    <location>
        <begin position="21"/>
        <end position="40"/>
    </location>
</feature>
<feature type="domain" description="ABC transmembrane type-1" evidence="8">
    <location>
        <begin position="88"/>
        <end position="268"/>
    </location>
</feature>
<dbReference type="Pfam" id="PF00528">
    <property type="entry name" value="BPD_transp_1"/>
    <property type="match status" value="1"/>
</dbReference>
<protein>
    <submittedName>
        <fullName evidence="9">ABC transporter permease</fullName>
    </submittedName>
</protein>
<evidence type="ECO:0000256" key="6">
    <source>
        <dbReference type="ARBA" id="ARBA00023136"/>
    </source>
</evidence>
<accession>A0ABW4ZB88</accession>
<feature type="transmembrane region" description="Helical" evidence="7">
    <location>
        <begin position="95"/>
        <end position="114"/>
    </location>
</feature>
<gene>
    <name evidence="9" type="ORF">ACFSW8_08265</name>
</gene>
<dbReference type="Gene3D" id="1.10.3720.10">
    <property type="entry name" value="MetI-like"/>
    <property type="match status" value="1"/>
</dbReference>
<keyword evidence="3" id="KW-1003">Cell membrane</keyword>
<evidence type="ECO:0000256" key="1">
    <source>
        <dbReference type="ARBA" id="ARBA00004651"/>
    </source>
</evidence>
<dbReference type="PANTHER" id="PTHR30151">
    <property type="entry name" value="ALKANE SULFONATE ABC TRANSPORTER-RELATED, MEMBRANE SUBUNIT"/>
    <property type="match status" value="1"/>
</dbReference>
<keyword evidence="5 7" id="KW-1133">Transmembrane helix</keyword>
<comment type="subcellular location">
    <subcellularLocation>
        <location evidence="1 7">Cell membrane</location>
        <topology evidence="1 7">Multi-pass membrane protein</topology>
    </subcellularLocation>
</comment>
<organism evidence="9 10">
    <name type="scientific">Rubritalea tangerina</name>
    <dbReference type="NCBI Taxonomy" id="430798"/>
    <lineage>
        <taxon>Bacteria</taxon>
        <taxon>Pseudomonadati</taxon>
        <taxon>Verrucomicrobiota</taxon>
        <taxon>Verrucomicrobiia</taxon>
        <taxon>Verrucomicrobiales</taxon>
        <taxon>Rubritaleaceae</taxon>
        <taxon>Rubritalea</taxon>
    </lineage>
</organism>
<evidence type="ECO:0000256" key="5">
    <source>
        <dbReference type="ARBA" id="ARBA00022989"/>
    </source>
</evidence>
<dbReference type="RefSeq" id="WP_377087117.1">
    <property type="nucleotide sequence ID" value="NZ_JBHSJL010000014.1"/>
</dbReference>
<dbReference type="EMBL" id="JBHUJB010000035">
    <property type="protein sequence ID" value="MFD2158887.1"/>
    <property type="molecule type" value="Genomic_DNA"/>
</dbReference>
<dbReference type="InterPro" id="IPR035906">
    <property type="entry name" value="MetI-like_sf"/>
</dbReference>
<dbReference type="InterPro" id="IPR000515">
    <property type="entry name" value="MetI-like"/>
</dbReference>
<comment type="similarity">
    <text evidence="7">Belongs to the binding-protein-dependent transport system permease family.</text>
</comment>
<dbReference type="PANTHER" id="PTHR30151:SF0">
    <property type="entry name" value="ABC TRANSPORTER PERMEASE PROTEIN MJ0413-RELATED"/>
    <property type="match status" value="1"/>
</dbReference>
<name>A0ABW4ZB88_9BACT</name>
<keyword evidence="2 7" id="KW-0813">Transport</keyword>
<feature type="transmembrane region" description="Helical" evidence="7">
    <location>
        <begin position="126"/>
        <end position="144"/>
    </location>
</feature>
<reference evidence="10" key="1">
    <citation type="journal article" date="2019" name="Int. J. Syst. Evol. Microbiol.">
        <title>The Global Catalogue of Microorganisms (GCM) 10K type strain sequencing project: providing services to taxonomists for standard genome sequencing and annotation.</title>
        <authorList>
            <consortium name="The Broad Institute Genomics Platform"/>
            <consortium name="The Broad Institute Genome Sequencing Center for Infectious Disease"/>
            <person name="Wu L."/>
            <person name="Ma J."/>
        </authorList>
    </citation>
    <scope>NUCLEOTIDE SEQUENCE [LARGE SCALE GENOMIC DNA]</scope>
    <source>
        <strain evidence="10">CCUG 57942</strain>
    </source>
</reference>
<feature type="transmembrane region" description="Helical" evidence="7">
    <location>
        <begin position="207"/>
        <end position="226"/>
    </location>
</feature>
<evidence type="ECO:0000256" key="3">
    <source>
        <dbReference type="ARBA" id="ARBA00022475"/>
    </source>
</evidence>
<comment type="caution">
    <text evidence="9">The sequence shown here is derived from an EMBL/GenBank/DDBJ whole genome shotgun (WGS) entry which is preliminary data.</text>
</comment>
<evidence type="ECO:0000256" key="2">
    <source>
        <dbReference type="ARBA" id="ARBA00022448"/>
    </source>
</evidence>
<feature type="transmembrane region" description="Helical" evidence="7">
    <location>
        <begin position="246"/>
        <end position="266"/>
    </location>
</feature>
<keyword evidence="4 7" id="KW-0812">Transmembrane</keyword>
<dbReference type="PROSITE" id="PS50928">
    <property type="entry name" value="ABC_TM1"/>
    <property type="match status" value="1"/>
</dbReference>
<dbReference type="SUPFAM" id="SSF161098">
    <property type="entry name" value="MetI-like"/>
    <property type="match status" value="1"/>
</dbReference>
<keyword evidence="10" id="KW-1185">Reference proteome</keyword>